<dbReference type="EMBL" id="WPIK01000007">
    <property type="protein sequence ID" value="MVN21820.1"/>
    <property type="molecule type" value="Genomic_DNA"/>
</dbReference>
<dbReference type="PANTHER" id="PTHR43190">
    <property type="entry name" value="N-ACETYL-D-GLUCOSAMINE KINASE"/>
    <property type="match status" value="1"/>
</dbReference>
<dbReference type="AlphaFoldDB" id="A0A7K1SXS9"/>
<organism evidence="1 2">
    <name type="scientific">Mucilaginibacter arboris</name>
    <dbReference type="NCBI Taxonomy" id="2682090"/>
    <lineage>
        <taxon>Bacteria</taxon>
        <taxon>Pseudomonadati</taxon>
        <taxon>Bacteroidota</taxon>
        <taxon>Sphingobacteriia</taxon>
        <taxon>Sphingobacteriales</taxon>
        <taxon>Sphingobacteriaceae</taxon>
        <taxon>Mucilaginibacter</taxon>
    </lineage>
</organism>
<keyword evidence="2" id="KW-1185">Reference proteome</keyword>
<dbReference type="PANTHER" id="PTHR43190:SF3">
    <property type="entry name" value="N-ACETYL-D-GLUCOSAMINE KINASE"/>
    <property type="match status" value="1"/>
</dbReference>
<dbReference type="Gene3D" id="1.10.720.160">
    <property type="match status" value="1"/>
</dbReference>
<dbReference type="SUPFAM" id="SSF53067">
    <property type="entry name" value="Actin-like ATPase domain"/>
    <property type="match status" value="2"/>
</dbReference>
<name>A0A7K1SXS9_9SPHI</name>
<keyword evidence="1" id="KW-0418">Kinase</keyword>
<evidence type="ECO:0000313" key="2">
    <source>
        <dbReference type="Proteomes" id="UP000462014"/>
    </source>
</evidence>
<dbReference type="InterPro" id="IPR052519">
    <property type="entry name" value="Euk-type_GlcNAc_Kinase"/>
</dbReference>
<keyword evidence="1" id="KW-0808">Transferase</keyword>
<dbReference type="RefSeq" id="WP_157566471.1">
    <property type="nucleotide sequence ID" value="NZ_WPIK01000007.1"/>
</dbReference>
<evidence type="ECO:0000313" key="1">
    <source>
        <dbReference type="EMBL" id="MVN21820.1"/>
    </source>
</evidence>
<dbReference type="Proteomes" id="UP000462014">
    <property type="component" value="Unassembled WGS sequence"/>
</dbReference>
<sequence length="281" mass="31151">MILVADSGSTKTDWILVAPGEPDLAFKTAGINPFFISDKEMVKLINKQESLMAQAENVKEIYFFGAGCSSPDKREAVSNVLSQLFKQAYVSVDSDLLGSAYATCGNETGLCCIMGTGSNITYFDGENIYEGKHGLGYILGDEGSGSYFGKKLVTDYLYGRMPEAESNLFAKKYAINKETVIGHVYHKPGANFYLASFAAFLAEIKSGDYGRNLVRQGLTEFVTTNIQGYPTYKRLKCHFVGSVAWHLKEELHEICKEQSVEVGKIMKHPIHDLLNFLLKRN</sequence>
<dbReference type="GO" id="GO:0016301">
    <property type="term" value="F:kinase activity"/>
    <property type="evidence" value="ECO:0007669"/>
    <property type="project" value="UniProtKB-KW"/>
</dbReference>
<accession>A0A7K1SXS9</accession>
<protein>
    <submittedName>
        <fullName evidence="1">N-acetylglucosamine kinase</fullName>
    </submittedName>
</protein>
<reference evidence="1 2" key="1">
    <citation type="submission" date="2019-12" db="EMBL/GenBank/DDBJ databases">
        <title>Mucilaginibacter sp. HMF7410 genome sequencing and assembly.</title>
        <authorList>
            <person name="Kang H."/>
            <person name="Cha I."/>
            <person name="Kim H."/>
            <person name="Joh K."/>
        </authorList>
    </citation>
    <scope>NUCLEOTIDE SEQUENCE [LARGE SCALE GENOMIC DNA]</scope>
    <source>
        <strain evidence="1 2">HMF7410</strain>
    </source>
</reference>
<dbReference type="CDD" id="cd24079">
    <property type="entry name" value="ASKHA_NBD_PG1100-like"/>
    <property type="match status" value="1"/>
</dbReference>
<gene>
    <name evidence="1" type="ORF">GO621_09745</name>
</gene>
<proteinExistence type="predicted"/>
<comment type="caution">
    <text evidence="1">The sequence shown here is derived from an EMBL/GenBank/DDBJ whole genome shotgun (WGS) entry which is preliminary data.</text>
</comment>
<dbReference type="InterPro" id="IPR043129">
    <property type="entry name" value="ATPase_NBD"/>
</dbReference>
<dbReference type="Gene3D" id="3.30.420.40">
    <property type="match status" value="2"/>
</dbReference>